<comment type="cofactor">
    <cofactor evidence="1">
        <name>Zn(2+)</name>
        <dbReference type="ChEBI" id="CHEBI:29105"/>
    </cofactor>
</comment>
<evidence type="ECO:0000256" key="3">
    <source>
        <dbReference type="ARBA" id="ARBA00012784"/>
    </source>
</evidence>
<keyword evidence="4" id="KW-0479">Metal-binding</keyword>
<dbReference type="InterPro" id="IPR032466">
    <property type="entry name" value="Metal_Hydrolase"/>
</dbReference>
<evidence type="ECO:0000256" key="2">
    <source>
        <dbReference type="ARBA" id="ARBA00006676"/>
    </source>
</evidence>
<proteinExistence type="inferred from homology"/>
<keyword evidence="9" id="KW-1185">Reference proteome</keyword>
<dbReference type="PANTHER" id="PTHR11409">
    <property type="entry name" value="ADENOSINE DEAMINASE"/>
    <property type="match status" value="1"/>
</dbReference>
<sequence length="532" mass="56703">MDDCSGEDGMNGVFARWASPALAAILLAGCATTTMGPTVTTVLPKDDAQPAVAADSAAARRFEAVRHSPPELRAFLYRMPKGADLHSHLTGAVYAETYLRLAQAGNLCFNVAAKSLVAPTQEKPCGTTKDSPQPAASVVIGDSVLYPMALDALSTRDALPISGYSLHDQFFATFGRFSAATGSTGDLLAEVVDRAGRQGEQHVELMVSFRTWAAANIGKATPWTGSVPQMADTLTAAGLSALVPQAKQDIDAAEARMRSLLGCGTPAAKPGCGVSVRYIQQVSRTQAPSPVLAVTLFNAMLAAQEPRVVGLNYVAPEDNPVALADYDLHMAMIAETRRRFPDTNVALHAGELTLGLVPPEELRNHIRKAVEIAGAKRIGHGVDLMYEDDPQGLLRQMAARKVAVEINLTSNDVILGVAGKDHPFPIYRAAGVPTVISTDDEGVSRIDLTNELERGVTEFGLGYGDLVRLARTSLEHSFLPGDSLWSARLCTVGEAPSAACQGLLDRSDKAKRQWALEEALRRFDHEVAEGKI</sequence>
<keyword evidence="6" id="KW-0862">Zinc</keyword>
<dbReference type="PANTHER" id="PTHR11409:SF43">
    <property type="entry name" value="ADENOSINE DEAMINASE"/>
    <property type="match status" value="1"/>
</dbReference>
<dbReference type="InterPro" id="IPR006330">
    <property type="entry name" value="Ado/ade_deaminase"/>
</dbReference>
<evidence type="ECO:0000256" key="6">
    <source>
        <dbReference type="ARBA" id="ARBA00022833"/>
    </source>
</evidence>
<dbReference type="Pfam" id="PF00962">
    <property type="entry name" value="A_deaminase"/>
    <property type="match status" value="1"/>
</dbReference>
<dbReference type="GO" id="GO:0046103">
    <property type="term" value="P:inosine biosynthetic process"/>
    <property type="evidence" value="ECO:0007669"/>
    <property type="project" value="TreeGrafter"/>
</dbReference>
<protein>
    <recommendedName>
        <fullName evidence="3">adenosine deaminase</fullName>
        <ecNumber evidence="3">3.5.4.4</ecNumber>
    </recommendedName>
</protein>
<dbReference type="EC" id="3.5.4.4" evidence="3"/>
<accession>A0A431VJB3</accession>
<comment type="caution">
    <text evidence="8">The sequence shown here is derived from an EMBL/GenBank/DDBJ whole genome shotgun (WGS) entry which is preliminary data.</text>
</comment>
<dbReference type="GO" id="GO:0005829">
    <property type="term" value="C:cytosol"/>
    <property type="evidence" value="ECO:0007669"/>
    <property type="project" value="TreeGrafter"/>
</dbReference>
<organism evidence="8 9">
    <name type="scientific">Azospirillum griseum</name>
    <dbReference type="NCBI Taxonomy" id="2496639"/>
    <lineage>
        <taxon>Bacteria</taxon>
        <taxon>Pseudomonadati</taxon>
        <taxon>Pseudomonadota</taxon>
        <taxon>Alphaproteobacteria</taxon>
        <taxon>Rhodospirillales</taxon>
        <taxon>Azospirillaceae</taxon>
        <taxon>Azospirillum</taxon>
    </lineage>
</organism>
<dbReference type="SUPFAM" id="SSF51556">
    <property type="entry name" value="Metallo-dependent hydrolases"/>
    <property type="match status" value="1"/>
</dbReference>
<name>A0A431VJB3_9PROT</name>
<dbReference type="GO" id="GO:0004000">
    <property type="term" value="F:adenosine deaminase activity"/>
    <property type="evidence" value="ECO:0007669"/>
    <property type="project" value="TreeGrafter"/>
</dbReference>
<dbReference type="EMBL" id="RXMA01000005">
    <property type="protein sequence ID" value="RTR22046.1"/>
    <property type="molecule type" value="Genomic_DNA"/>
</dbReference>
<dbReference type="InterPro" id="IPR001365">
    <property type="entry name" value="A_deaminase_dom"/>
</dbReference>
<reference evidence="8 9" key="1">
    <citation type="submission" date="2018-12" db="EMBL/GenBank/DDBJ databases">
        <authorList>
            <person name="Yang Y."/>
        </authorList>
    </citation>
    <scope>NUCLEOTIDE SEQUENCE [LARGE SCALE GENOMIC DNA]</scope>
    <source>
        <strain evidence="8 9">L-25-5w-1</strain>
    </source>
</reference>
<dbReference type="GO" id="GO:0046872">
    <property type="term" value="F:metal ion binding"/>
    <property type="evidence" value="ECO:0007669"/>
    <property type="project" value="UniProtKB-KW"/>
</dbReference>
<gene>
    <name evidence="8" type="ORF">EJ903_08045</name>
</gene>
<keyword evidence="5" id="KW-0378">Hydrolase</keyword>
<evidence type="ECO:0000256" key="4">
    <source>
        <dbReference type="ARBA" id="ARBA00022723"/>
    </source>
</evidence>
<dbReference type="GO" id="GO:0006154">
    <property type="term" value="P:adenosine catabolic process"/>
    <property type="evidence" value="ECO:0007669"/>
    <property type="project" value="TreeGrafter"/>
</dbReference>
<comment type="similarity">
    <text evidence="2">Belongs to the metallo-dependent hydrolases superfamily. Adenosine and AMP deaminases family.</text>
</comment>
<dbReference type="Gene3D" id="3.20.20.140">
    <property type="entry name" value="Metal-dependent hydrolases"/>
    <property type="match status" value="1"/>
</dbReference>
<evidence type="ECO:0000313" key="9">
    <source>
        <dbReference type="Proteomes" id="UP000277007"/>
    </source>
</evidence>
<feature type="domain" description="Adenosine deaminase" evidence="7">
    <location>
        <begin position="254"/>
        <end position="482"/>
    </location>
</feature>
<evidence type="ECO:0000256" key="5">
    <source>
        <dbReference type="ARBA" id="ARBA00022801"/>
    </source>
</evidence>
<dbReference type="Proteomes" id="UP000277007">
    <property type="component" value="Unassembled WGS sequence"/>
</dbReference>
<evidence type="ECO:0000256" key="1">
    <source>
        <dbReference type="ARBA" id="ARBA00001947"/>
    </source>
</evidence>
<evidence type="ECO:0000259" key="7">
    <source>
        <dbReference type="Pfam" id="PF00962"/>
    </source>
</evidence>
<dbReference type="GO" id="GO:0043103">
    <property type="term" value="P:hypoxanthine salvage"/>
    <property type="evidence" value="ECO:0007669"/>
    <property type="project" value="TreeGrafter"/>
</dbReference>
<dbReference type="AlphaFoldDB" id="A0A431VJB3"/>
<evidence type="ECO:0000313" key="8">
    <source>
        <dbReference type="EMBL" id="RTR22046.1"/>
    </source>
</evidence>